<feature type="transmembrane region" description="Helical" evidence="1">
    <location>
        <begin position="51"/>
        <end position="76"/>
    </location>
</feature>
<comment type="caution">
    <text evidence="2">The sequence shown here is derived from an EMBL/GenBank/DDBJ whole genome shotgun (WGS) entry which is preliminary data.</text>
</comment>
<protein>
    <submittedName>
        <fullName evidence="2">Uncharacterized protein</fullName>
    </submittedName>
</protein>
<keyword evidence="1" id="KW-0812">Transmembrane</keyword>
<dbReference type="AlphaFoldDB" id="A0A347ZU20"/>
<keyword evidence="1" id="KW-1133">Transmembrane helix</keyword>
<evidence type="ECO:0000313" key="3">
    <source>
        <dbReference type="Proteomes" id="UP000256388"/>
    </source>
</evidence>
<keyword evidence="3" id="KW-1185">Reference proteome</keyword>
<dbReference type="OrthoDB" id="166699at2"/>
<evidence type="ECO:0000256" key="1">
    <source>
        <dbReference type="SAM" id="Phobius"/>
    </source>
</evidence>
<gene>
    <name evidence="2" type="ORF">DFR64_0473</name>
</gene>
<feature type="transmembrane region" description="Helical" evidence="1">
    <location>
        <begin position="17"/>
        <end position="39"/>
    </location>
</feature>
<dbReference type="Proteomes" id="UP000256388">
    <property type="component" value="Unassembled WGS sequence"/>
</dbReference>
<keyword evidence="1" id="KW-0472">Membrane</keyword>
<evidence type="ECO:0000313" key="2">
    <source>
        <dbReference type="EMBL" id="REG10614.1"/>
    </source>
</evidence>
<dbReference type="RefSeq" id="WP_116223781.1">
    <property type="nucleotide sequence ID" value="NZ_AP018437.1"/>
</dbReference>
<name>A0A347ZU20_9CHLR</name>
<sequence>MTEIQTDSLTEKKKTGAIIAAVVLVVLLIGLVIGIIALAQPSADTGKVRDIFIIVLAVESLLLGVALVILVIQLAVLTNLIQNEVKPILDSTKEAVSTVKGTSKFISDKAVAPIITVSSFVAGSRKLFEIIGFIKRKD</sequence>
<accession>A0A347ZU20</accession>
<organism evidence="2 3">
    <name type="scientific">Pelolinea submarina</name>
    <dbReference type="NCBI Taxonomy" id="913107"/>
    <lineage>
        <taxon>Bacteria</taxon>
        <taxon>Bacillati</taxon>
        <taxon>Chloroflexota</taxon>
        <taxon>Anaerolineae</taxon>
        <taxon>Anaerolineales</taxon>
        <taxon>Anaerolineaceae</taxon>
        <taxon>Pelolinea</taxon>
    </lineage>
</organism>
<proteinExistence type="predicted"/>
<dbReference type="EMBL" id="QUMS01000001">
    <property type="protein sequence ID" value="REG10614.1"/>
    <property type="molecule type" value="Genomic_DNA"/>
</dbReference>
<reference evidence="2 3" key="1">
    <citation type="submission" date="2018-08" db="EMBL/GenBank/DDBJ databases">
        <title>Genomic Encyclopedia of Type Strains, Phase IV (KMG-IV): sequencing the most valuable type-strain genomes for metagenomic binning, comparative biology and taxonomic classification.</title>
        <authorList>
            <person name="Goeker M."/>
        </authorList>
    </citation>
    <scope>NUCLEOTIDE SEQUENCE [LARGE SCALE GENOMIC DNA]</scope>
    <source>
        <strain evidence="2 3">DSM 23923</strain>
    </source>
</reference>